<dbReference type="OrthoDB" id="1055148at2759"/>
<accession>A0A8J2KJS8</accession>
<name>A0A8J2KJS8_9HEXA</name>
<gene>
    <name evidence="1" type="ORF">AFUS01_LOCUS29802</name>
</gene>
<dbReference type="AlphaFoldDB" id="A0A8J2KJS8"/>
<keyword evidence="2" id="KW-1185">Reference proteome</keyword>
<dbReference type="Proteomes" id="UP000708208">
    <property type="component" value="Unassembled WGS sequence"/>
</dbReference>
<evidence type="ECO:0000313" key="1">
    <source>
        <dbReference type="EMBL" id="CAG7819346.1"/>
    </source>
</evidence>
<comment type="caution">
    <text evidence="1">The sequence shown here is derived from an EMBL/GenBank/DDBJ whole genome shotgun (WGS) entry which is preliminary data.</text>
</comment>
<proteinExistence type="predicted"/>
<reference evidence="1" key="1">
    <citation type="submission" date="2021-06" db="EMBL/GenBank/DDBJ databases">
        <authorList>
            <person name="Hodson N. C."/>
            <person name="Mongue J. A."/>
            <person name="Jaron S. K."/>
        </authorList>
    </citation>
    <scope>NUCLEOTIDE SEQUENCE</scope>
</reference>
<sequence>MIQDQVNEAKAFLKRNSGTAMYLKPPMEIAAINCVWQLLSGDKYDLEDPQMRSVYHILSEGFSDQNMVGITCFLPWLAKLLPDYTGYSKGLRYLEGPDQLGKDILRTHMETYNPDKERDFIDVALTRIYNTTDPKSMFYKDVGCKRGFVN</sequence>
<organism evidence="1 2">
    <name type="scientific">Allacma fusca</name>
    <dbReference type="NCBI Taxonomy" id="39272"/>
    <lineage>
        <taxon>Eukaryota</taxon>
        <taxon>Metazoa</taxon>
        <taxon>Ecdysozoa</taxon>
        <taxon>Arthropoda</taxon>
        <taxon>Hexapoda</taxon>
        <taxon>Collembola</taxon>
        <taxon>Symphypleona</taxon>
        <taxon>Sminthuridae</taxon>
        <taxon>Allacma</taxon>
    </lineage>
</organism>
<protein>
    <submittedName>
        <fullName evidence="1">Uncharacterized protein</fullName>
    </submittedName>
</protein>
<evidence type="ECO:0000313" key="2">
    <source>
        <dbReference type="Proteomes" id="UP000708208"/>
    </source>
</evidence>
<dbReference type="EMBL" id="CAJVCH010447411">
    <property type="protein sequence ID" value="CAG7819346.1"/>
    <property type="molecule type" value="Genomic_DNA"/>
</dbReference>